<name>A0A138AW10_9ACTN</name>
<dbReference type="PANTHER" id="PTHR43085">
    <property type="entry name" value="HEXOKINASE FAMILY MEMBER"/>
    <property type="match status" value="1"/>
</dbReference>
<sequence>MSIAVSGSIATDHLMRFEGKFSEQLLAEHLAHVSLSFLVEELVLQRGGVGANISFGMARLGRRPVLIGAVGKDFDEGYRAWLEDSGVDTRAVRVSETAHTARFQCTTDAEMAQIASFYSGAMAESREIAIADVVGTVGALDLVVIGANDPAAMSLHSAQCREAGIPFAADPSQQLARLNGEEARALVEGAKFLFTNEYEWGLLQQKTGVSAERLTEMVEVRVTTLAEKGAEIVVNGADGEVVQRIHVDVVPDRGRVDPTGVGDAFRAGFLVGLDAGLSYERAGQLGSYVAVKVLETVGPQAWDYDADDARERLTEAYGAEVAAEILGAL</sequence>
<dbReference type="CDD" id="cd01942">
    <property type="entry name" value="ribokinase_group_A"/>
    <property type="match status" value="1"/>
</dbReference>
<comment type="similarity">
    <text evidence="1">Belongs to the carbohydrate kinase PfkB family.</text>
</comment>
<evidence type="ECO:0000313" key="7">
    <source>
        <dbReference type="Proteomes" id="UP000070258"/>
    </source>
</evidence>
<dbReference type="PROSITE" id="PS00583">
    <property type="entry name" value="PFKB_KINASES_1"/>
    <property type="match status" value="1"/>
</dbReference>
<evidence type="ECO:0000256" key="1">
    <source>
        <dbReference type="ARBA" id="ARBA00010688"/>
    </source>
</evidence>
<reference evidence="5 8" key="2">
    <citation type="submission" date="2016-02" db="EMBL/GenBank/DDBJ databases">
        <authorList>
            <person name="Teng J.L."/>
            <person name="Tang Y."/>
            <person name="Huang Y."/>
            <person name="Guo F."/>
            <person name="Wei W."/>
            <person name="Chen J.H."/>
            <person name="Wong S.Y."/>
            <person name="Lau S.K."/>
            <person name="Woo P.C."/>
        </authorList>
    </citation>
    <scope>NUCLEOTIDE SEQUENCE [LARGE SCALE GENOMIC DNA]</scope>
    <source>
        <strain evidence="5 8">JCM 13375</strain>
    </source>
</reference>
<evidence type="ECO:0000313" key="6">
    <source>
        <dbReference type="EMBL" id="KXP14620.1"/>
    </source>
</evidence>
<keyword evidence="2" id="KW-0808">Transferase</keyword>
<dbReference type="InterPro" id="IPR011611">
    <property type="entry name" value="PfkB_dom"/>
</dbReference>
<keyword evidence="8" id="KW-1185">Reference proteome</keyword>
<reference evidence="7" key="1">
    <citation type="submission" date="2016-02" db="EMBL/GenBank/DDBJ databases">
        <authorList>
            <person name="Wen L."/>
            <person name="He K."/>
            <person name="Yang H."/>
        </authorList>
    </citation>
    <scope>NUCLEOTIDE SEQUENCE [LARGE SCALE GENOMIC DNA]</scope>
    <source>
        <strain evidence="7">JCM 15929</strain>
    </source>
</reference>
<evidence type="ECO:0000256" key="3">
    <source>
        <dbReference type="ARBA" id="ARBA00022777"/>
    </source>
</evidence>
<dbReference type="InterPro" id="IPR029056">
    <property type="entry name" value="Ribokinase-like"/>
</dbReference>
<feature type="domain" description="Carbohydrate kinase PfkB" evidence="4">
    <location>
        <begin position="32"/>
        <end position="301"/>
    </location>
</feature>
<accession>A0A138AW10</accession>
<comment type="caution">
    <text evidence="6">The sequence shown here is derived from an EMBL/GenBank/DDBJ whole genome shotgun (WGS) entry which is preliminary data.</text>
</comment>
<dbReference type="Gene3D" id="3.40.1190.20">
    <property type="match status" value="1"/>
</dbReference>
<dbReference type="RefSeq" id="WP_068569232.1">
    <property type="nucleotide sequence ID" value="NZ_LSRE01000049.1"/>
</dbReference>
<gene>
    <name evidence="6" type="ORF">AXK60_01620</name>
    <name evidence="5" type="ORF">AXK61_09035</name>
</gene>
<evidence type="ECO:0000313" key="5">
    <source>
        <dbReference type="EMBL" id="KXO89565.1"/>
    </source>
</evidence>
<dbReference type="InterPro" id="IPR002173">
    <property type="entry name" value="Carboh/pur_kinase_PfkB_CS"/>
</dbReference>
<evidence type="ECO:0000313" key="8">
    <source>
        <dbReference type="Proteomes" id="UP000070409"/>
    </source>
</evidence>
<dbReference type="STRING" id="239498.AXK60_01620"/>
<dbReference type="AlphaFoldDB" id="A0A138AW10"/>
<dbReference type="EMBL" id="LSRE01000049">
    <property type="protein sequence ID" value="KXO89565.1"/>
    <property type="molecule type" value="Genomic_DNA"/>
</dbReference>
<dbReference type="Proteomes" id="UP000070258">
    <property type="component" value="Unassembled WGS sequence"/>
</dbReference>
<dbReference type="GO" id="GO:0016301">
    <property type="term" value="F:kinase activity"/>
    <property type="evidence" value="ECO:0007669"/>
    <property type="project" value="UniProtKB-KW"/>
</dbReference>
<dbReference type="SUPFAM" id="SSF53613">
    <property type="entry name" value="Ribokinase-like"/>
    <property type="match status" value="1"/>
</dbReference>
<dbReference type="EMBL" id="LSRF01000001">
    <property type="protein sequence ID" value="KXP14620.1"/>
    <property type="molecule type" value="Genomic_DNA"/>
</dbReference>
<proteinExistence type="inferred from homology"/>
<organism evidence="6 7">
    <name type="scientific">Tsukamurella pseudospumae</name>
    <dbReference type="NCBI Taxonomy" id="239498"/>
    <lineage>
        <taxon>Bacteria</taxon>
        <taxon>Bacillati</taxon>
        <taxon>Actinomycetota</taxon>
        <taxon>Actinomycetes</taxon>
        <taxon>Mycobacteriales</taxon>
        <taxon>Tsukamurellaceae</taxon>
        <taxon>Tsukamurella</taxon>
    </lineage>
</organism>
<keyword evidence="3" id="KW-0418">Kinase</keyword>
<evidence type="ECO:0000259" key="4">
    <source>
        <dbReference type="Pfam" id="PF00294"/>
    </source>
</evidence>
<dbReference type="Proteomes" id="UP000070409">
    <property type="component" value="Unassembled WGS sequence"/>
</dbReference>
<dbReference type="InterPro" id="IPR050306">
    <property type="entry name" value="PfkB_Carbo_kinase"/>
</dbReference>
<dbReference type="Pfam" id="PF00294">
    <property type="entry name" value="PfkB"/>
    <property type="match status" value="1"/>
</dbReference>
<reference evidence="6" key="3">
    <citation type="submission" date="2016-02" db="EMBL/GenBank/DDBJ databases">
        <authorList>
            <person name="Teng J.L."/>
            <person name="Yang Y."/>
            <person name="Huang Y."/>
            <person name="Guo F."/>
            <person name="Wei W."/>
            <person name="Chen J.H."/>
            <person name="Wong S.Y."/>
            <person name="Lau S.K."/>
            <person name="Woo P.C."/>
        </authorList>
    </citation>
    <scope>NUCLEOTIDE SEQUENCE</scope>
    <source>
        <strain evidence="6">JCM 15929</strain>
    </source>
</reference>
<evidence type="ECO:0000256" key="2">
    <source>
        <dbReference type="ARBA" id="ARBA00022679"/>
    </source>
</evidence>
<dbReference type="PANTHER" id="PTHR43085:SF46">
    <property type="entry name" value="ADENOSINE KINASE"/>
    <property type="match status" value="1"/>
</dbReference>
<protein>
    <submittedName>
        <fullName evidence="6">Ribokinase</fullName>
    </submittedName>
</protein>
<dbReference type="OrthoDB" id="9779730at2"/>